<feature type="domain" description="LysM" evidence="1">
    <location>
        <begin position="280"/>
        <end position="326"/>
    </location>
</feature>
<dbReference type="Proteomes" id="UP000448038">
    <property type="component" value="Unassembled WGS sequence"/>
</dbReference>
<evidence type="ECO:0000313" key="5">
    <source>
        <dbReference type="Proteomes" id="UP000448038"/>
    </source>
</evidence>
<dbReference type="AlphaFoldDB" id="A0A510UMF2"/>
<evidence type="ECO:0000259" key="1">
    <source>
        <dbReference type="PROSITE" id="PS51782"/>
    </source>
</evidence>
<evidence type="ECO:0000313" key="3">
    <source>
        <dbReference type="EMBL" id="MUK51199.1"/>
    </source>
</evidence>
<comment type="caution">
    <text evidence="2">The sequence shown here is derived from an EMBL/GenBank/DDBJ whole genome shotgun (WGS) entry which is preliminary data.</text>
</comment>
<dbReference type="Gene3D" id="3.10.350.10">
    <property type="entry name" value="LysM domain"/>
    <property type="match status" value="1"/>
</dbReference>
<proteinExistence type="predicted"/>
<reference evidence="2 4" key="1">
    <citation type="submission" date="2019-07" db="EMBL/GenBank/DDBJ databases">
        <title>Whole genome shotgun sequence of Aliivibrio fischeri NBRC 101058.</title>
        <authorList>
            <person name="Hosoyama A."/>
            <person name="Uohara A."/>
            <person name="Ohji S."/>
            <person name="Ichikawa N."/>
        </authorList>
    </citation>
    <scope>NUCLEOTIDE SEQUENCE [LARGE SCALE GENOMIC DNA]</scope>
    <source>
        <strain evidence="2 4">NBRC 101058</strain>
    </source>
</reference>
<name>A0A510UMF2_ALIFS</name>
<dbReference type="EMBL" id="BJTZ01000043">
    <property type="protein sequence ID" value="GEK15848.1"/>
    <property type="molecule type" value="Genomic_DNA"/>
</dbReference>
<sequence>MKVWDEKLERFVEPVNEITTKFVRAHYSCNEYLAREAKTDVLHYESVKEKSVKTPAFKYSIEIACTQDELNTYQVGIFSLGKTKKEANISTWNKTQTNKGFTLLTASVNVDEPKILSREFFISSGNAIIFRDVKPVKQNFKNAAESFIPIKPAVQVGKRLGWPTEGYFYHFINDVLIHEYKLMGDGKWAFQVTQSTVHNFTDELMSAHQYCFILLPWKINNTVVARQHLLYLPKKMTTQQFEELTAKWLDEHACLLDIDAIVRTKDEKKLAREKKNGNQIIYIIQSGDTLSIIAEQQGLTLSELIELNPQYKGKKDHIQIGDTLIIEITDASGHTVKLTPGTNQRETLPPQKIQKIGQAISFANAYTTKVNRELKFGVIAILEDRGIPLRTPILNVCKMEPERTNSWELDDNIFFYSPFKKNLDVLIYEVFGMFKINKKNKNIIFNNDAQVNNFMNTLENEKDIIISVTAVNSSISVDKASYLFDQINSIYKKNHQIKYEGNHIQPVVHVLGHGRPNGDSISSEPNENEYLFTFELAYKLKDLGLPNSTTIKLDFCWSACEFEPDTFTKDEAIKHITNGNFESLFGSVNNSFLGEFSKDIKEIWPNFNGCIIGYYGSVLNTPKDKVLSMKGDWHKAYASEITLNDGTLLINKDDFNAILEF</sequence>
<dbReference type="CDD" id="cd00118">
    <property type="entry name" value="LysM"/>
    <property type="match status" value="1"/>
</dbReference>
<evidence type="ECO:0000313" key="2">
    <source>
        <dbReference type="EMBL" id="GEK15848.1"/>
    </source>
</evidence>
<dbReference type="Proteomes" id="UP000321787">
    <property type="component" value="Unassembled WGS sequence"/>
</dbReference>
<dbReference type="RefSeq" id="WP_146866445.1">
    <property type="nucleotide sequence ID" value="NZ_BJTZ01000043.1"/>
</dbReference>
<dbReference type="EMBL" id="WOBN01000039">
    <property type="protein sequence ID" value="MUK51199.1"/>
    <property type="molecule type" value="Genomic_DNA"/>
</dbReference>
<evidence type="ECO:0000313" key="4">
    <source>
        <dbReference type="Proteomes" id="UP000321787"/>
    </source>
</evidence>
<gene>
    <name evidence="2" type="ORF">AFI02nite_38840</name>
    <name evidence="3" type="ORF">GNP88_18905</name>
</gene>
<dbReference type="InterPro" id="IPR018392">
    <property type="entry name" value="LysM"/>
</dbReference>
<accession>A0A510UMF2</accession>
<dbReference type="CDD" id="cd20709">
    <property type="entry name" value="MIX_V"/>
    <property type="match status" value="1"/>
</dbReference>
<dbReference type="SUPFAM" id="SSF54106">
    <property type="entry name" value="LysM domain"/>
    <property type="match status" value="1"/>
</dbReference>
<dbReference type="InterPro" id="IPR036779">
    <property type="entry name" value="LysM_dom_sf"/>
</dbReference>
<dbReference type="PROSITE" id="PS51782">
    <property type="entry name" value="LYSM"/>
    <property type="match status" value="1"/>
</dbReference>
<reference evidence="3 5" key="2">
    <citation type="submission" date="2019-11" db="EMBL/GenBank/DDBJ databases">
        <title>Using colonization assays and comparative genomics to discover symbiosis behaviors and factors in Vibrio fischeri.</title>
        <authorList>
            <person name="Bongrand C."/>
            <person name="Moriano-Gutierrez S."/>
            <person name="Arevalo P."/>
            <person name="Mcfall-Ngai M."/>
            <person name="Visick K."/>
            <person name="Polz M.F."/>
            <person name="Ruby E.G."/>
        </authorList>
    </citation>
    <scope>NUCLEOTIDE SEQUENCE [LARGE SCALE GENOMIC DNA]</scope>
    <source>
        <strain evidence="5">emors.4.1</strain>
        <strain evidence="3">Emors.4.1</strain>
    </source>
</reference>
<dbReference type="SMART" id="SM00257">
    <property type="entry name" value="LysM"/>
    <property type="match status" value="1"/>
</dbReference>
<organism evidence="2 4">
    <name type="scientific">Aliivibrio fischeri</name>
    <name type="common">Vibrio fischeri</name>
    <dbReference type="NCBI Taxonomy" id="668"/>
    <lineage>
        <taxon>Bacteria</taxon>
        <taxon>Pseudomonadati</taxon>
        <taxon>Pseudomonadota</taxon>
        <taxon>Gammaproteobacteria</taxon>
        <taxon>Vibrionales</taxon>
        <taxon>Vibrionaceae</taxon>
        <taxon>Aliivibrio</taxon>
    </lineage>
</organism>
<protein>
    <submittedName>
        <fullName evidence="3">LysM peptidoglycan-binding domain-containing protein</fullName>
    </submittedName>
</protein>
<dbReference type="Pfam" id="PF01476">
    <property type="entry name" value="LysM"/>
    <property type="match status" value="1"/>
</dbReference>